<evidence type="ECO:0000256" key="1">
    <source>
        <dbReference type="ARBA" id="ARBA00022723"/>
    </source>
</evidence>
<evidence type="ECO:0000313" key="6">
    <source>
        <dbReference type="EMBL" id="KAK0044301.1"/>
    </source>
</evidence>
<accession>A0AAD8EZ26</accession>
<keyword evidence="1" id="KW-0479">Metal-binding</keyword>
<dbReference type="Gene3D" id="1.10.1170.10">
    <property type="entry name" value="Inhibitor Of Apoptosis Protein (2mihbC-IAP-1), Chain A"/>
    <property type="match status" value="1"/>
</dbReference>
<dbReference type="PANTHER" id="PTHR14879:SF5">
    <property type="entry name" value="RING-TYPE DOMAIN-CONTAINING PROTEIN"/>
    <property type="match status" value="1"/>
</dbReference>
<dbReference type="EMBL" id="JASAOG010000201">
    <property type="protein sequence ID" value="KAK0044301.1"/>
    <property type="molecule type" value="Genomic_DNA"/>
</dbReference>
<proteinExistence type="predicted"/>
<dbReference type="GO" id="GO:0008270">
    <property type="term" value="F:zinc ion binding"/>
    <property type="evidence" value="ECO:0007669"/>
    <property type="project" value="UniProtKB-KW"/>
</dbReference>
<reference evidence="6" key="2">
    <citation type="submission" date="2023-04" db="EMBL/GenBank/DDBJ databases">
        <authorList>
            <person name="Bu L."/>
            <person name="Lu L."/>
            <person name="Laidemitt M.R."/>
            <person name="Zhang S.M."/>
            <person name="Mutuku M."/>
            <person name="Mkoji G."/>
            <person name="Steinauer M."/>
            <person name="Loker E.S."/>
        </authorList>
    </citation>
    <scope>NUCLEOTIDE SEQUENCE</scope>
    <source>
        <strain evidence="6">KasaAsao</strain>
        <tissue evidence="6">Whole Snail</tissue>
    </source>
</reference>
<dbReference type="PROSITE" id="PS50089">
    <property type="entry name" value="ZF_RING_2"/>
    <property type="match status" value="1"/>
</dbReference>
<dbReference type="Gene3D" id="1.10.533.10">
    <property type="entry name" value="Death Domain, Fas"/>
    <property type="match status" value="1"/>
</dbReference>
<dbReference type="Gene3D" id="1.10.8.10">
    <property type="entry name" value="DNA helicase RuvA subunit, C-terminal domain"/>
    <property type="match status" value="1"/>
</dbReference>
<sequence>MNPAFSNGDQIYATTLAERGFIYIEHAGENLIYCPFCFNFFYNDLVTNENVCTHAPNCPYTARAWNQHGNNNIGAMNITVDIEYREIYRNVHNLFNLPFVNRGRTRQDNVNASVRSISIRNLNEFQDIHSRENQIANQLSVAENIDSSNLVHQETETNVIALSDFNRSPQELNTTNDHIPFKMEMEKIGDAASSFQLDSKDNPLKRDPADKTIAFVIDKAEAIKDDEKLRTLRQQIVCKICKDKEVAVVFLPCGHFVSCTVCAAAIKECPVCRNRVMGLVRAFMS</sequence>
<dbReference type="InterPro" id="IPR001841">
    <property type="entry name" value="Znf_RING"/>
</dbReference>
<keyword evidence="2 4" id="KW-0863">Zinc-finger</keyword>
<organism evidence="6 7">
    <name type="scientific">Biomphalaria pfeifferi</name>
    <name type="common">Bloodfluke planorb</name>
    <name type="synonym">Freshwater snail</name>
    <dbReference type="NCBI Taxonomy" id="112525"/>
    <lineage>
        <taxon>Eukaryota</taxon>
        <taxon>Metazoa</taxon>
        <taxon>Spiralia</taxon>
        <taxon>Lophotrochozoa</taxon>
        <taxon>Mollusca</taxon>
        <taxon>Gastropoda</taxon>
        <taxon>Heterobranchia</taxon>
        <taxon>Euthyneura</taxon>
        <taxon>Panpulmonata</taxon>
        <taxon>Hygrophila</taxon>
        <taxon>Lymnaeoidea</taxon>
        <taxon>Planorbidae</taxon>
        <taxon>Biomphalaria</taxon>
    </lineage>
</organism>
<comment type="caution">
    <text evidence="6">The sequence shown here is derived from an EMBL/GenBank/DDBJ whole genome shotgun (WGS) entry which is preliminary data.</text>
</comment>
<dbReference type="Proteomes" id="UP001233172">
    <property type="component" value="Unassembled WGS sequence"/>
</dbReference>
<dbReference type="SUPFAM" id="SSF57924">
    <property type="entry name" value="Inhibitor of apoptosis (IAP) repeat"/>
    <property type="match status" value="1"/>
</dbReference>
<reference evidence="6" key="1">
    <citation type="journal article" date="2023" name="PLoS Negl. Trop. Dis.">
        <title>A genome sequence for Biomphalaria pfeifferi, the major vector snail for the human-infecting parasite Schistosoma mansoni.</title>
        <authorList>
            <person name="Bu L."/>
            <person name="Lu L."/>
            <person name="Laidemitt M.R."/>
            <person name="Zhang S.M."/>
            <person name="Mutuku M."/>
            <person name="Mkoji G."/>
            <person name="Steinauer M."/>
            <person name="Loker E.S."/>
        </authorList>
    </citation>
    <scope>NUCLEOTIDE SEQUENCE</scope>
    <source>
        <strain evidence="6">KasaAsao</strain>
    </source>
</reference>
<gene>
    <name evidence="6" type="ORF">Bpfe_026323</name>
</gene>
<evidence type="ECO:0000256" key="4">
    <source>
        <dbReference type="PROSITE-ProRule" id="PRU00175"/>
    </source>
</evidence>
<dbReference type="PANTHER" id="PTHR14879">
    <property type="entry name" value="CASPASE REGULATOR, RING FINGER DOMAIN-CONTAINING"/>
    <property type="match status" value="1"/>
</dbReference>
<dbReference type="SMART" id="SM00184">
    <property type="entry name" value="RING"/>
    <property type="match status" value="1"/>
</dbReference>
<name>A0AAD8EZ26_BIOPF</name>
<evidence type="ECO:0000259" key="5">
    <source>
        <dbReference type="PROSITE" id="PS50089"/>
    </source>
</evidence>
<protein>
    <submittedName>
        <fullName evidence="6">Baculoviral IAP repeat-containing protein 7-A</fullName>
    </submittedName>
</protein>
<dbReference type="InterPro" id="IPR011029">
    <property type="entry name" value="DEATH-like_dom_sf"/>
</dbReference>
<dbReference type="AlphaFoldDB" id="A0AAD8EZ26"/>
<keyword evidence="7" id="KW-1185">Reference proteome</keyword>
<feature type="domain" description="RING-type" evidence="5">
    <location>
        <begin position="238"/>
        <end position="273"/>
    </location>
</feature>
<evidence type="ECO:0000313" key="7">
    <source>
        <dbReference type="Proteomes" id="UP001233172"/>
    </source>
</evidence>
<dbReference type="FunFam" id="1.10.1170.10:FF:000002">
    <property type="entry name" value="Baculoviral IAP repeat containing 7"/>
    <property type="match status" value="1"/>
</dbReference>
<dbReference type="InterPro" id="IPR051728">
    <property type="entry name" value="RING-FYVE_E3_ubiquitin-ligase"/>
</dbReference>
<dbReference type="CDD" id="cd16713">
    <property type="entry name" value="RING-HC_BIRC2_3_7"/>
    <property type="match status" value="1"/>
</dbReference>
<evidence type="ECO:0000256" key="2">
    <source>
        <dbReference type="ARBA" id="ARBA00022771"/>
    </source>
</evidence>
<keyword evidence="3" id="KW-0862">Zinc</keyword>
<evidence type="ECO:0000256" key="3">
    <source>
        <dbReference type="ARBA" id="ARBA00022833"/>
    </source>
</evidence>
<dbReference type="Pfam" id="PF13920">
    <property type="entry name" value="zf-C3HC4_3"/>
    <property type="match status" value="1"/>
</dbReference>